<proteinExistence type="predicted"/>
<reference evidence="4" key="2">
    <citation type="submission" date="2020-09" db="EMBL/GenBank/DDBJ databases">
        <authorList>
            <person name="Sun Q."/>
            <person name="Zhou Y."/>
        </authorList>
    </citation>
    <scope>NUCLEOTIDE SEQUENCE</scope>
    <source>
        <strain evidence="4">CGMCC 1.15763</strain>
    </source>
</reference>
<dbReference type="SUPFAM" id="SSF55729">
    <property type="entry name" value="Acyl-CoA N-acyltransferases (Nat)"/>
    <property type="match status" value="1"/>
</dbReference>
<gene>
    <name evidence="4" type="primary">paiA</name>
    <name evidence="4" type="ORF">GCM10011416_19950</name>
</gene>
<dbReference type="Pfam" id="PF00583">
    <property type="entry name" value="Acetyltransf_1"/>
    <property type="match status" value="1"/>
</dbReference>
<evidence type="ECO:0000256" key="2">
    <source>
        <dbReference type="ARBA" id="ARBA00023315"/>
    </source>
</evidence>
<dbReference type="PANTHER" id="PTHR42919">
    <property type="entry name" value="N-ALPHA-ACETYLTRANSFERASE"/>
    <property type="match status" value="1"/>
</dbReference>
<evidence type="ECO:0000313" key="4">
    <source>
        <dbReference type="EMBL" id="GGH01265.1"/>
    </source>
</evidence>
<keyword evidence="1" id="KW-0808">Transferase</keyword>
<name>A0A917I1B3_9FLAO</name>
<accession>A0A917I1B3</accession>
<keyword evidence="5" id="KW-1185">Reference proteome</keyword>
<evidence type="ECO:0000313" key="5">
    <source>
        <dbReference type="Proteomes" id="UP000633278"/>
    </source>
</evidence>
<organism evidence="4 5">
    <name type="scientific">Polaribacter pacificus</name>
    <dbReference type="NCBI Taxonomy" id="1775173"/>
    <lineage>
        <taxon>Bacteria</taxon>
        <taxon>Pseudomonadati</taxon>
        <taxon>Bacteroidota</taxon>
        <taxon>Flavobacteriia</taxon>
        <taxon>Flavobacteriales</taxon>
        <taxon>Flavobacteriaceae</taxon>
    </lineage>
</organism>
<feature type="domain" description="N-acetyltransferase" evidence="3">
    <location>
        <begin position="2"/>
        <end position="172"/>
    </location>
</feature>
<dbReference type="PROSITE" id="PS51186">
    <property type="entry name" value="GNAT"/>
    <property type="match status" value="1"/>
</dbReference>
<dbReference type="AlphaFoldDB" id="A0A917I1B3"/>
<dbReference type="InterPro" id="IPR000182">
    <property type="entry name" value="GNAT_dom"/>
</dbReference>
<dbReference type="PANTHER" id="PTHR42919:SF8">
    <property type="entry name" value="N-ALPHA-ACETYLTRANSFERASE 50"/>
    <property type="match status" value="1"/>
</dbReference>
<sequence length="172" mass="19839">MFSIVKATPDQAKPLSKIAVEAFLTAHGHSAPAKDIESYISKSFNETVFAKELANPSYEYYLIYYNNQLAGYSKIVLNTPNENISDQNVTKLERIYLLEEFYGLQLGKELFNFNLAFSKKNNQAGIWLAVWVENHRALTFYKKVGFQKVGSFNFKVSETHYNPNHIMFLKFE</sequence>
<evidence type="ECO:0000259" key="3">
    <source>
        <dbReference type="PROSITE" id="PS51186"/>
    </source>
</evidence>
<protein>
    <submittedName>
        <fullName evidence="4">Spermidine/spermine N(1)-acetyltransferase</fullName>
    </submittedName>
</protein>
<dbReference type="InterPro" id="IPR016181">
    <property type="entry name" value="Acyl_CoA_acyltransferase"/>
</dbReference>
<dbReference type="InterPro" id="IPR051556">
    <property type="entry name" value="N-term/lysine_N-AcTrnsfr"/>
</dbReference>
<dbReference type="Gene3D" id="3.40.630.30">
    <property type="match status" value="1"/>
</dbReference>
<dbReference type="EMBL" id="BMJW01000002">
    <property type="protein sequence ID" value="GGH01265.1"/>
    <property type="molecule type" value="Genomic_DNA"/>
</dbReference>
<comment type="caution">
    <text evidence="4">The sequence shown here is derived from an EMBL/GenBank/DDBJ whole genome shotgun (WGS) entry which is preliminary data.</text>
</comment>
<evidence type="ECO:0000256" key="1">
    <source>
        <dbReference type="ARBA" id="ARBA00022679"/>
    </source>
</evidence>
<keyword evidence="2" id="KW-0012">Acyltransferase</keyword>
<reference evidence="4" key="1">
    <citation type="journal article" date="2014" name="Int. J. Syst. Evol. Microbiol.">
        <title>Complete genome sequence of Corynebacterium casei LMG S-19264T (=DSM 44701T), isolated from a smear-ripened cheese.</title>
        <authorList>
            <consortium name="US DOE Joint Genome Institute (JGI-PGF)"/>
            <person name="Walter F."/>
            <person name="Albersmeier A."/>
            <person name="Kalinowski J."/>
            <person name="Ruckert C."/>
        </authorList>
    </citation>
    <scope>NUCLEOTIDE SEQUENCE</scope>
    <source>
        <strain evidence="4">CGMCC 1.15763</strain>
    </source>
</reference>
<dbReference type="RefSeq" id="WP_188599178.1">
    <property type="nucleotide sequence ID" value="NZ_BMJW01000002.1"/>
</dbReference>
<dbReference type="Proteomes" id="UP000633278">
    <property type="component" value="Unassembled WGS sequence"/>
</dbReference>
<dbReference type="GO" id="GO:0016747">
    <property type="term" value="F:acyltransferase activity, transferring groups other than amino-acyl groups"/>
    <property type="evidence" value="ECO:0007669"/>
    <property type="project" value="InterPro"/>
</dbReference>